<reference evidence="1" key="1">
    <citation type="journal article" date="2022" name="bioRxiv">
        <title>Population genetic analysis of Ophidiomyces ophidiicola, the causative agent of snake fungal disease, indicates recent introductions to the USA.</title>
        <authorList>
            <person name="Ladner J.T."/>
            <person name="Palmer J.M."/>
            <person name="Ettinger C.L."/>
            <person name="Stajich J.E."/>
            <person name="Farrell T.M."/>
            <person name="Glorioso B.M."/>
            <person name="Lawson B."/>
            <person name="Price S.J."/>
            <person name="Stengle A.G."/>
            <person name="Grear D.A."/>
            <person name="Lorch J.M."/>
        </authorList>
    </citation>
    <scope>NUCLEOTIDE SEQUENCE</scope>
    <source>
        <strain evidence="1">NWHC 24266-5</strain>
    </source>
</reference>
<proteinExistence type="predicted"/>
<evidence type="ECO:0000313" key="1">
    <source>
        <dbReference type="EMBL" id="KAI2383842.1"/>
    </source>
</evidence>
<protein>
    <submittedName>
        <fullName evidence="1">Uncharacterized protein</fullName>
    </submittedName>
</protein>
<organism evidence="1">
    <name type="scientific">Ophidiomyces ophidiicola</name>
    <dbReference type="NCBI Taxonomy" id="1387563"/>
    <lineage>
        <taxon>Eukaryota</taxon>
        <taxon>Fungi</taxon>
        <taxon>Dikarya</taxon>
        <taxon>Ascomycota</taxon>
        <taxon>Pezizomycotina</taxon>
        <taxon>Eurotiomycetes</taxon>
        <taxon>Eurotiomycetidae</taxon>
        <taxon>Onygenales</taxon>
        <taxon>Onygenaceae</taxon>
        <taxon>Ophidiomyces</taxon>
    </lineage>
</organism>
<accession>A0ACB8US30</accession>
<comment type="caution">
    <text evidence="1">The sequence shown here is derived from an EMBL/GenBank/DDBJ whole genome shotgun (WGS) entry which is preliminary data.</text>
</comment>
<gene>
    <name evidence="1" type="ORF">LOY88_005032</name>
</gene>
<dbReference type="EMBL" id="JALBCA010000083">
    <property type="protein sequence ID" value="KAI2383842.1"/>
    <property type="molecule type" value="Genomic_DNA"/>
</dbReference>
<sequence>MPSLLSIPLELREAILELALCTPSSPPARSELEARKPETAEREHESMAWSFGYTNTLYEDDRAYSITGLPLLLVNRQLSAETKYVLARMRKSLTYHLDVVLMDERYVLPTWLCVPTLSDHVENVVATIRVLGLYKRKEYRYHSFAGGDGGPPHIVWCFYALLERFFKYGPVNATTPKKERRTIVQNLVLNFVDTDDTRNDPHLRQILSKDLMFHHWYEPRRPFCDGVENPWLRDCYLRPEWFAYFLGIELMTFLTIRSVVMTYGDFMFEQAAMVELHINGKFYTCIDITKRLVKYDGEDYLDWKMRTMEKRKKAGLPLTYRRESEMGNDPAFRQWFGFVND</sequence>
<name>A0ACB8US30_9EURO</name>